<dbReference type="Pfam" id="PF00171">
    <property type="entry name" value="Aldedh"/>
    <property type="match status" value="1"/>
</dbReference>
<evidence type="ECO:0000259" key="3">
    <source>
        <dbReference type="Pfam" id="PF00171"/>
    </source>
</evidence>
<dbReference type="FunFam" id="3.40.605.10:FF:000020">
    <property type="entry name" value="Aldehyde dehydrogenase"/>
    <property type="match status" value="1"/>
</dbReference>
<comment type="caution">
    <text evidence="4">The sequence shown here is derived from an EMBL/GenBank/DDBJ whole genome shotgun (WGS) entry which is preliminary data.</text>
</comment>
<name>A0A495XDV2_9PSEU</name>
<dbReference type="OrthoDB" id="6882680at2"/>
<dbReference type="EMBL" id="RBXR01000001">
    <property type="protein sequence ID" value="RKT72202.1"/>
    <property type="molecule type" value="Genomic_DNA"/>
</dbReference>
<dbReference type="SUPFAM" id="SSF53720">
    <property type="entry name" value="ALDH-like"/>
    <property type="match status" value="1"/>
</dbReference>
<dbReference type="InterPro" id="IPR051020">
    <property type="entry name" value="ALDH-related_metabolic_enz"/>
</dbReference>
<keyword evidence="5" id="KW-1185">Reference proteome</keyword>
<dbReference type="InterPro" id="IPR016163">
    <property type="entry name" value="Ald_DH_C"/>
</dbReference>
<reference evidence="4 5" key="1">
    <citation type="submission" date="2018-10" db="EMBL/GenBank/DDBJ databases">
        <title>Sequencing the genomes of 1000 actinobacteria strains.</title>
        <authorList>
            <person name="Klenk H.-P."/>
        </authorList>
    </citation>
    <scope>NUCLEOTIDE SEQUENCE [LARGE SCALE GENOMIC DNA]</scope>
    <source>
        <strain evidence="4 5">DSM 43911</strain>
    </source>
</reference>
<dbReference type="InterPro" id="IPR016162">
    <property type="entry name" value="Ald_DH_N"/>
</dbReference>
<evidence type="ECO:0000313" key="4">
    <source>
        <dbReference type="EMBL" id="RKT72202.1"/>
    </source>
</evidence>
<dbReference type="InterPro" id="IPR016161">
    <property type="entry name" value="Ald_DH/histidinol_DH"/>
</dbReference>
<evidence type="ECO:0000256" key="1">
    <source>
        <dbReference type="ARBA" id="ARBA00009986"/>
    </source>
</evidence>
<gene>
    <name evidence="4" type="ORF">DFJ66_5510</name>
</gene>
<protein>
    <submittedName>
        <fullName evidence="4">Succinate semialdehyde dehydrogenase</fullName>
    </submittedName>
</protein>
<dbReference type="RefSeq" id="WP_121225055.1">
    <property type="nucleotide sequence ID" value="NZ_JBIUBA010000017.1"/>
</dbReference>
<dbReference type="Gene3D" id="3.40.605.10">
    <property type="entry name" value="Aldehyde Dehydrogenase, Chain A, domain 1"/>
    <property type="match status" value="1"/>
</dbReference>
<dbReference type="InterPro" id="IPR015590">
    <property type="entry name" value="Aldehyde_DH_dom"/>
</dbReference>
<comment type="similarity">
    <text evidence="1">Belongs to the aldehyde dehydrogenase family.</text>
</comment>
<organism evidence="4 5">
    <name type="scientific">Saccharothrix variisporea</name>
    <dbReference type="NCBI Taxonomy" id="543527"/>
    <lineage>
        <taxon>Bacteria</taxon>
        <taxon>Bacillati</taxon>
        <taxon>Actinomycetota</taxon>
        <taxon>Actinomycetes</taxon>
        <taxon>Pseudonocardiales</taxon>
        <taxon>Pseudonocardiaceae</taxon>
        <taxon>Saccharothrix</taxon>
    </lineage>
</organism>
<dbReference type="GO" id="GO:0008911">
    <property type="term" value="F:lactaldehyde dehydrogenase (NAD+) activity"/>
    <property type="evidence" value="ECO:0007669"/>
    <property type="project" value="TreeGrafter"/>
</dbReference>
<dbReference type="Gene3D" id="3.40.309.10">
    <property type="entry name" value="Aldehyde Dehydrogenase, Chain A, domain 2"/>
    <property type="match status" value="1"/>
</dbReference>
<accession>A0A495XDV2</accession>
<dbReference type="AlphaFoldDB" id="A0A495XDV2"/>
<evidence type="ECO:0000256" key="2">
    <source>
        <dbReference type="ARBA" id="ARBA00023002"/>
    </source>
</evidence>
<dbReference type="PANTHER" id="PTHR42991">
    <property type="entry name" value="ALDEHYDE DEHYDROGENASE"/>
    <property type="match status" value="1"/>
</dbReference>
<dbReference type="PANTHER" id="PTHR42991:SF1">
    <property type="entry name" value="ALDEHYDE DEHYDROGENASE"/>
    <property type="match status" value="1"/>
</dbReference>
<proteinExistence type="inferred from homology"/>
<evidence type="ECO:0000313" key="5">
    <source>
        <dbReference type="Proteomes" id="UP000272729"/>
    </source>
</evidence>
<keyword evidence="2" id="KW-0560">Oxidoreductase</keyword>
<feature type="domain" description="Aldehyde dehydrogenase" evidence="3">
    <location>
        <begin position="22"/>
        <end position="473"/>
    </location>
</feature>
<dbReference type="Proteomes" id="UP000272729">
    <property type="component" value="Unassembled WGS sequence"/>
</dbReference>
<sequence length="481" mass="51204">MDAFTPQPRPCWIAGRPEQGTGAITVSHPYDGTEVASVAVPGPDQVERAVAAAAAVSREFRRTPAHVRAKALLHVSQTLAERAEEIAETITAENGKPLKWANIEVQRAVNTFRFAAEEARRFTGDLQRLDTDANGEGRLAVVRRVPRGPVLAVAPFNFPLNLVAHKVAPALAVGAPVIVKPASATPLSALLLGEILAEADLPEGAFSVLPVRGADMKTLVTDERLPVISFTGSTSVGWSLTDSAPRKHVLMELGSNSAAIVFPDWADLDWAASRIATFGNYQAGQSCIAVQRVLVHRAVAEEFVPLLVEKVRGLKTGDPHDPEVEVGPLIDEDNARRVEEWVAEAVSGGATLHVGGGRRGTSIEPAVLTDVPADARLWHQEVFGPVLAVSMVSSVEEAFEQANATEYGLQAGVFTRDVRVAFEAAAELEVGGVIIGDVPSYRADQMPYGGVKGSGTGREGVRSAMEDFTEERTMVLTGISL</sequence>